<dbReference type="RefSeq" id="WP_055293368.1">
    <property type="nucleotide sequence ID" value="NZ_CAXSTI010000022.1"/>
</dbReference>
<dbReference type="AlphaFoldDB" id="A0A7J4XJ77"/>
<dbReference type="Proteomes" id="UP000422221">
    <property type="component" value="Unassembled WGS sequence"/>
</dbReference>
<evidence type="ECO:0000313" key="2">
    <source>
        <dbReference type="EMBL" id="KAA3765806.1"/>
    </source>
</evidence>
<feature type="signal peptide" evidence="1">
    <location>
        <begin position="1"/>
        <end position="19"/>
    </location>
</feature>
<feature type="chain" id="PRO_5029458506" evidence="1">
    <location>
        <begin position="20"/>
        <end position="353"/>
    </location>
</feature>
<dbReference type="SUPFAM" id="SSF56935">
    <property type="entry name" value="Porins"/>
    <property type="match status" value="1"/>
</dbReference>
<dbReference type="InterPro" id="IPR023614">
    <property type="entry name" value="Porin_dom_sf"/>
</dbReference>
<organism evidence="2 3">
    <name type="scientific">Bacteroides salyersiae</name>
    <dbReference type="NCBI Taxonomy" id="291644"/>
    <lineage>
        <taxon>Bacteria</taxon>
        <taxon>Pseudomonadati</taxon>
        <taxon>Bacteroidota</taxon>
        <taxon>Bacteroidia</taxon>
        <taxon>Bacteroidales</taxon>
        <taxon>Bacteroidaceae</taxon>
        <taxon>Bacteroides</taxon>
    </lineage>
</organism>
<dbReference type="InterPro" id="IPR010870">
    <property type="entry name" value="Porin_O/P"/>
</dbReference>
<sequence length="353" mass="40570">MKILVTIGAGLLLTTTALAQVNEEVVDGKKLDKEKMELHDYLPAIHGTIRAKYEYQTATDESRFQVRNARFSLTGNVLPIVAYKAEIDLSDQGKIRMLDAYTRIFPIKHVNFTIGQMRVPFTIDAHRSPHVRFFANRSFIGKQVGDVRDVGATLAYTRKDASLPFILEGGLFNGSGLTEQKEWHKTLNYSLKGQLWFAKGWNLTLSTQMMKPAEVRVNMYDAGIYYETDKFHIEAEYLYKTYGHDAFKNMHSVNSFAIYDIPLRRFFHKMSFLARYDMMTDHSDGITTSETEPNKLAITDYARHRVTGGLTFSFSKSFIADIRLNYEKYFYKSGGIPDPSEQDKLVIEFMTRF</sequence>
<evidence type="ECO:0000313" key="3">
    <source>
        <dbReference type="Proteomes" id="UP000422221"/>
    </source>
</evidence>
<reference evidence="2 3" key="1">
    <citation type="journal article" date="2019" name="Nat. Med.">
        <title>A library of human gut bacterial isolates paired with longitudinal multiomics data enables mechanistic microbiome research.</title>
        <authorList>
            <person name="Poyet M."/>
            <person name="Groussin M."/>
            <person name="Gibbons S.M."/>
            <person name="Avila-Pacheco J."/>
            <person name="Jiang X."/>
            <person name="Kearney S.M."/>
            <person name="Perrotta A.R."/>
            <person name="Berdy B."/>
            <person name="Zhao S."/>
            <person name="Lieberman T.D."/>
            <person name="Swanson P.K."/>
            <person name="Smith M."/>
            <person name="Roesemann S."/>
            <person name="Alexander J.E."/>
            <person name="Rich S.A."/>
            <person name="Livny J."/>
            <person name="Vlamakis H."/>
            <person name="Clish C."/>
            <person name="Bullock K."/>
            <person name="Deik A."/>
            <person name="Scott J."/>
            <person name="Pierce K.A."/>
            <person name="Xavier R.J."/>
            <person name="Alm E.J."/>
        </authorList>
    </citation>
    <scope>NUCLEOTIDE SEQUENCE [LARGE SCALE GENOMIC DNA]</scope>
    <source>
        <strain evidence="2 3">BIOML-A10</strain>
    </source>
</reference>
<dbReference type="Pfam" id="PF07396">
    <property type="entry name" value="Porin_O_P"/>
    <property type="match status" value="1"/>
</dbReference>
<keyword evidence="1" id="KW-0732">Signal</keyword>
<evidence type="ECO:0000256" key="1">
    <source>
        <dbReference type="SAM" id="SignalP"/>
    </source>
</evidence>
<dbReference type="GeneID" id="93115402"/>
<dbReference type="EMBL" id="VWMK01000008">
    <property type="protein sequence ID" value="KAA3765806.1"/>
    <property type="molecule type" value="Genomic_DNA"/>
</dbReference>
<dbReference type="Gene3D" id="2.40.160.10">
    <property type="entry name" value="Porin"/>
    <property type="match status" value="1"/>
</dbReference>
<accession>A0A7J4XJ77</accession>
<gene>
    <name evidence="2" type="ORF">F3F73_09605</name>
</gene>
<protein>
    <submittedName>
        <fullName evidence="2">Porin</fullName>
    </submittedName>
</protein>
<comment type="caution">
    <text evidence="2">The sequence shown here is derived from an EMBL/GenBank/DDBJ whole genome shotgun (WGS) entry which is preliminary data.</text>
</comment>
<name>A0A7J4XJ77_9BACE</name>
<proteinExistence type="predicted"/>